<evidence type="ECO:0000313" key="13">
    <source>
        <dbReference type="EMBL" id="PLW36468.1"/>
    </source>
</evidence>
<comment type="caution">
    <text evidence="12">The sequence shown here is derived from an EMBL/GenBank/DDBJ whole genome shotgun (WGS) entry which is preliminary data.</text>
</comment>
<evidence type="ECO:0000256" key="1">
    <source>
        <dbReference type="ARBA" id="ARBA00000707"/>
    </source>
</evidence>
<evidence type="ECO:0000256" key="4">
    <source>
        <dbReference type="ARBA" id="ARBA00022670"/>
    </source>
</evidence>
<accession>A0A2N5SS37</accession>
<evidence type="ECO:0000259" key="11">
    <source>
        <dbReference type="PROSITE" id="PS50144"/>
    </source>
</evidence>
<dbReference type="PROSITE" id="PS50144">
    <property type="entry name" value="MATH"/>
    <property type="match status" value="1"/>
</dbReference>
<dbReference type="EMBL" id="PGCJ01000880">
    <property type="protein sequence ID" value="PLW16058.1"/>
    <property type="molecule type" value="Genomic_DNA"/>
</dbReference>
<dbReference type="Gene3D" id="2.60.210.10">
    <property type="entry name" value="Apoptosis, Tumor Necrosis Factor Receptor Associated Protein 2, Chain A"/>
    <property type="match status" value="1"/>
</dbReference>
<dbReference type="GO" id="GO:0006508">
    <property type="term" value="P:proteolysis"/>
    <property type="evidence" value="ECO:0007669"/>
    <property type="project" value="UniProtKB-KW"/>
</dbReference>
<dbReference type="Pfam" id="PF12436">
    <property type="entry name" value="USP7_ICP0_bdg"/>
    <property type="match status" value="1"/>
</dbReference>
<dbReference type="OrthoDB" id="2602938at2759"/>
<evidence type="ECO:0000256" key="2">
    <source>
        <dbReference type="ARBA" id="ARBA00009085"/>
    </source>
</evidence>
<dbReference type="EC" id="3.4.19.12" evidence="3"/>
<gene>
    <name evidence="12" type="ORF">PCANC_15368</name>
    <name evidence="13" type="ORF">PCASD_11208</name>
</gene>
<feature type="compositionally biased region" description="Basic and acidic residues" evidence="10">
    <location>
        <begin position="698"/>
        <end position="716"/>
    </location>
</feature>
<proteinExistence type="inferred from homology"/>
<sequence>MASPTLELEAVSVDDPQAFAAEHLSDLKISVKDFKKYSWRIPNYTGLPKRVTSDTFTVGGHEWNILLFPQGNSNRQASEMVSIYLNYEDSKKQPEGWRVYAQFALAISNPHDGTCYIQSQAQHQFTKHEPDWGFTKFVELRKLSSPADSRVKPIIENDETIITAYVRVLCITQADTPAHLESRLEREQREHDKKKREKKEMQLHFNAKIITDKTFRAHQGFDLALFNDRTIPPSDLPTFQVARQQTFQDFKSKLAQDLGYQLNQIRLWVLVKRQNKTVRPDTVVPEHDPKLTMEVVRDKMASKAQDLKLYLEVLDPAHEAKPRKSKEKHLMIFVKYFNFSDQTLTGVGHFYVHQNARVGEVIPLINARMYFPKNTSLKLYEEIKPGRIDPMKPKATFLQSEIQDGDIICFQIEPSDKGFAELKGRQLYLDPVAFYDFLANRVLIQFKPRYDDNMAKSVEFDLLLSKKLTYDQMATRVGERLQHDPMKLRFTNSHQGNPKNVIYRAFAPGTVADMIQLSDDKAPSNVLFYERLDMSIVEIETKRNVKVAWTGAHHREKGQHSFLMPKNSSMHDGANELSKLVKFSENSARKIKLFTSQDGRIQKQMAGDEILRDVADVEDIYAKPVPQDELTHGDEKAGKIIEVDHFQEELTRDFDAVQASDQAGGSVDGDKEATEDALETIVEADVQNEVLDPAVQEQAEKDEKDKADEKEEKSRVHKDLLDWEKQKYEDQRQEVKDRLQLERDRFKFEKDQFEKAQKEKEDRMNTVKEWIKEGKSAHEIEFLLRLMYGTQSI</sequence>
<evidence type="ECO:0000256" key="3">
    <source>
        <dbReference type="ARBA" id="ARBA00012759"/>
    </source>
</evidence>
<dbReference type="Pfam" id="PF14533">
    <property type="entry name" value="USP7_C2"/>
    <property type="match status" value="1"/>
</dbReference>
<dbReference type="Proteomes" id="UP000235388">
    <property type="component" value="Unassembled WGS sequence"/>
</dbReference>
<reference evidence="14 15" key="1">
    <citation type="submission" date="2017-11" db="EMBL/GenBank/DDBJ databases">
        <title>De novo assembly and phasing of dikaryotic genomes from two isolates of Puccinia coronata f. sp. avenae, the causal agent of oat crown rust.</title>
        <authorList>
            <person name="Miller M.E."/>
            <person name="Zhang Y."/>
            <person name="Omidvar V."/>
            <person name="Sperschneider J."/>
            <person name="Schwessinger B."/>
            <person name="Raley C."/>
            <person name="Palmer J.M."/>
            <person name="Garnica D."/>
            <person name="Upadhyaya N."/>
            <person name="Rathjen J."/>
            <person name="Taylor J.M."/>
            <person name="Park R.F."/>
            <person name="Dodds P.N."/>
            <person name="Hirsch C.D."/>
            <person name="Kianian S.F."/>
            <person name="Figueroa M."/>
        </authorList>
    </citation>
    <scope>NUCLEOTIDE SEQUENCE [LARGE SCALE GENOMIC DNA]</scope>
    <source>
        <strain evidence="12">12NC29</strain>
        <strain evidence="13">12SD80</strain>
    </source>
</reference>
<evidence type="ECO:0000313" key="12">
    <source>
        <dbReference type="EMBL" id="PLW16058.1"/>
    </source>
</evidence>
<protein>
    <recommendedName>
        <fullName evidence="3">ubiquitinyl hydrolase 1</fullName>
        <ecNumber evidence="3">3.4.19.12</ecNumber>
    </recommendedName>
</protein>
<dbReference type="STRING" id="200324.A0A2N5SS37"/>
<dbReference type="EMBL" id="PGCI01000159">
    <property type="protein sequence ID" value="PLW36468.1"/>
    <property type="molecule type" value="Genomic_DNA"/>
</dbReference>
<evidence type="ECO:0000256" key="6">
    <source>
        <dbReference type="ARBA" id="ARBA00022801"/>
    </source>
</evidence>
<evidence type="ECO:0000256" key="7">
    <source>
        <dbReference type="ARBA" id="ARBA00022807"/>
    </source>
</evidence>
<dbReference type="InterPro" id="IPR024729">
    <property type="entry name" value="USP7_ICP0-binding_dom"/>
</dbReference>
<dbReference type="Pfam" id="PF22486">
    <property type="entry name" value="MATH_2"/>
    <property type="match status" value="1"/>
</dbReference>
<keyword evidence="7" id="KW-0788">Thiol protease</keyword>
<comment type="catalytic activity">
    <reaction evidence="1">
        <text>Thiol-dependent hydrolysis of ester, thioester, amide, peptide and isopeptide bonds formed by the C-terminal Gly of ubiquitin (a 76-residue protein attached to proteins as an intracellular targeting signal).</text>
        <dbReference type="EC" id="3.4.19.12"/>
    </reaction>
</comment>
<dbReference type="PANTHER" id="PTHR46236:SF35">
    <property type="entry name" value="MATH DOMAIN-CONTAINING PROTEIN"/>
    <property type="match status" value="1"/>
</dbReference>
<dbReference type="Proteomes" id="UP000235392">
    <property type="component" value="Unassembled WGS sequence"/>
</dbReference>
<dbReference type="FunFam" id="3.10.20.90:FF:000215">
    <property type="entry name" value="Ubiquitin carboxyl-terminal hydrolase 7, variant"/>
    <property type="match status" value="1"/>
</dbReference>
<dbReference type="InterPro" id="IPR002083">
    <property type="entry name" value="MATH/TRAF_dom"/>
</dbReference>
<feature type="coiled-coil region" evidence="9">
    <location>
        <begin position="718"/>
        <end position="759"/>
    </location>
</feature>
<evidence type="ECO:0000256" key="8">
    <source>
        <dbReference type="ARBA" id="ARBA00023054"/>
    </source>
</evidence>
<dbReference type="SMART" id="SM00061">
    <property type="entry name" value="MATH"/>
    <property type="match status" value="1"/>
</dbReference>
<evidence type="ECO:0000256" key="10">
    <source>
        <dbReference type="SAM" id="MobiDB-lite"/>
    </source>
</evidence>
<feature type="region of interest" description="Disordered" evidence="10">
    <location>
        <begin position="687"/>
        <end position="716"/>
    </location>
</feature>
<organism evidence="12 14">
    <name type="scientific">Puccinia coronata f. sp. avenae</name>
    <dbReference type="NCBI Taxonomy" id="200324"/>
    <lineage>
        <taxon>Eukaryota</taxon>
        <taxon>Fungi</taxon>
        <taxon>Dikarya</taxon>
        <taxon>Basidiomycota</taxon>
        <taxon>Pucciniomycotina</taxon>
        <taxon>Pucciniomycetes</taxon>
        <taxon>Pucciniales</taxon>
        <taxon>Pucciniaceae</taxon>
        <taxon>Puccinia</taxon>
    </lineage>
</organism>
<dbReference type="InterPro" id="IPR050804">
    <property type="entry name" value="MCC"/>
</dbReference>
<keyword evidence="14" id="KW-1185">Reference proteome</keyword>
<keyword evidence="6" id="KW-0378">Hydrolase</keyword>
<dbReference type="FunFam" id="3.10.20.90:FF:000236">
    <property type="entry name" value="Ubiquitin carboxyl-terminal hydrolase 7, variant"/>
    <property type="match status" value="1"/>
</dbReference>
<keyword evidence="5" id="KW-0833">Ubl conjugation pathway</keyword>
<dbReference type="InterPro" id="IPR008974">
    <property type="entry name" value="TRAF-like"/>
</dbReference>
<evidence type="ECO:0000313" key="15">
    <source>
        <dbReference type="Proteomes" id="UP000235392"/>
    </source>
</evidence>
<feature type="domain" description="MATH" evidence="11">
    <location>
        <begin position="34"/>
        <end position="166"/>
    </location>
</feature>
<dbReference type="InterPro" id="IPR029346">
    <property type="entry name" value="USP_C"/>
</dbReference>
<dbReference type="GO" id="GO:0004843">
    <property type="term" value="F:cysteine-type deubiquitinase activity"/>
    <property type="evidence" value="ECO:0007669"/>
    <property type="project" value="UniProtKB-EC"/>
</dbReference>
<evidence type="ECO:0000256" key="5">
    <source>
        <dbReference type="ARBA" id="ARBA00022786"/>
    </source>
</evidence>
<keyword evidence="4" id="KW-0645">Protease</keyword>
<dbReference type="PANTHER" id="PTHR46236">
    <property type="entry name" value="TRAF-LIKE SUPERFAMILY PROTEIN"/>
    <property type="match status" value="1"/>
</dbReference>
<evidence type="ECO:0000313" key="14">
    <source>
        <dbReference type="Proteomes" id="UP000235388"/>
    </source>
</evidence>
<dbReference type="SUPFAM" id="SSF49599">
    <property type="entry name" value="TRAF domain-like"/>
    <property type="match status" value="1"/>
</dbReference>
<evidence type="ECO:0000256" key="9">
    <source>
        <dbReference type="SAM" id="Coils"/>
    </source>
</evidence>
<keyword evidence="8 9" id="KW-0175">Coiled coil</keyword>
<dbReference type="Gene3D" id="3.10.20.90">
    <property type="entry name" value="Phosphatidylinositol 3-kinase Catalytic Subunit, Chain A, domain 1"/>
    <property type="match status" value="2"/>
</dbReference>
<dbReference type="AlphaFoldDB" id="A0A2N5SS37"/>
<comment type="similarity">
    <text evidence="2">Belongs to the peptidase C19 family.</text>
</comment>
<name>A0A2N5SS37_9BASI</name>